<dbReference type="KEGG" id="ccs:CCNA_02257"/>
<name>A0A0H3CBL7_CAUVN</name>
<dbReference type="InterPro" id="IPR001543">
    <property type="entry name" value="FliN-like_C"/>
</dbReference>
<protein>
    <submittedName>
        <fullName evidence="3">FliN family protein</fullName>
    </submittedName>
</protein>
<comment type="similarity">
    <text evidence="1">Belongs to the FliN/MopA/SpaO family.</text>
</comment>
<dbReference type="PANTHER" id="PTHR30034">
    <property type="entry name" value="FLAGELLAR MOTOR SWITCH PROTEIN FLIM"/>
    <property type="match status" value="1"/>
</dbReference>
<feature type="domain" description="Flagellar motor switch protein FliN-like C-terminal" evidence="2">
    <location>
        <begin position="23"/>
        <end position="92"/>
    </location>
</feature>
<keyword evidence="4" id="KW-1185">Reference proteome</keyword>
<dbReference type="PATRIC" id="fig|565050.3.peg.2211"/>
<evidence type="ECO:0000313" key="4">
    <source>
        <dbReference type="Proteomes" id="UP000001364"/>
    </source>
</evidence>
<dbReference type="EMBL" id="CP001340">
    <property type="protein sequence ID" value="ACL95722.1"/>
    <property type="molecule type" value="Genomic_DNA"/>
</dbReference>
<dbReference type="PANTHER" id="PTHR30034:SF6">
    <property type="entry name" value="YOP PROTEINS TRANSLOCATION PROTEIN Q"/>
    <property type="match status" value="1"/>
</dbReference>
<evidence type="ECO:0000256" key="1">
    <source>
        <dbReference type="ARBA" id="ARBA00009226"/>
    </source>
</evidence>
<dbReference type="SMR" id="A0A0H3CBL7"/>
<dbReference type="SUPFAM" id="SSF101801">
    <property type="entry name" value="Surface presentation of antigens (SPOA)"/>
    <property type="match status" value="1"/>
</dbReference>
<dbReference type="InterPro" id="IPR001172">
    <property type="entry name" value="FliN_T3SS_HrcQb"/>
</dbReference>
<proteinExistence type="inferred from homology"/>
<dbReference type="Gene3D" id="2.30.330.10">
    <property type="entry name" value="SpoA-like"/>
    <property type="match status" value="1"/>
</dbReference>
<sequence>MQSWTPRPVRSCVSVQGSYFVSQVNAVNVEISVLLGRSILPMQQLLRMGRGAVIPLDAKTHDEVWILANNHPIARGEIQISDDRIAIQVTRAADVYDYMAGGS</sequence>
<organism evidence="3 4">
    <name type="scientific">Caulobacter vibrioides (strain NA1000 / CB15N)</name>
    <name type="common">Caulobacter crescentus</name>
    <dbReference type="NCBI Taxonomy" id="565050"/>
    <lineage>
        <taxon>Bacteria</taxon>
        <taxon>Pseudomonadati</taxon>
        <taxon>Pseudomonadota</taxon>
        <taxon>Alphaproteobacteria</taxon>
        <taxon>Caulobacterales</taxon>
        <taxon>Caulobacteraceae</taxon>
        <taxon>Caulobacter</taxon>
    </lineage>
</organism>
<dbReference type="GO" id="GO:0071978">
    <property type="term" value="P:bacterial-type flagellum-dependent swarming motility"/>
    <property type="evidence" value="ECO:0007669"/>
    <property type="project" value="TreeGrafter"/>
</dbReference>
<dbReference type="PRINTS" id="PR00956">
    <property type="entry name" value="FLGMOTORFLIN"/>
</dbReference>
<dbReference type="AlphaFoldDB" id="A0A0H3CBL7"/>
<dbReference type="Proteomes" id="UP000001364">
    <property type="component" value="Chromosome"/>
</dbReference>
<dbReference type="GeneID" id="7332622"/>
<dbReference type="Pfam" id="PF01052">
    <property type="entry name" value="FliMN_C"/>
    <property type="match status" value="1"/>
</dbReference>
<dbReference type="OrthoDB" id="7433116at2"/>
<gene>
    <name evidence="3" type="ordered locus">CCNA_02257</name>
</gene>
<dbReference type="GO" id="GO:0009425">
    <property type="term" value="C:bacterial-type flagellum basal body"/>
    <property type="evidence" value="ECO:0007669"/>
    <property type="project" value="InterPro"/>
</dbReference>
<dbReference type="HOGENOM" id="CLU_097058_4_3_5"/>
<reference evidence="3 4" key="1">
    <citation type="journal article" date="2010" name="J. Bacteriol.">
        <title>The genetic basis of laboratory adaptation in Caulobacter crescentus.</title>
        <authorList>
            <person name="Marks M.E."/>
            <person name="Castro-Rojas C.M."/>
            <person name="Teiling C."/>
            <person name="Du L."/>
            <person name="Kapatral V."/>
            <person name="Walunas T.L."/>
            <person name="Crosson S."/>
        </authorList>
    </citation>
    <scope>NUCLEOTIDE SEQUENCE [LARGE SCALE GENOMIC DNA]</scope>
    <source>
        <strain evidence="4">NA1000 / CB15N</strain>
    </source>
</reference>
<evidence type="ECO:0000259" key="2">
    <source>
        <dbReference type="Pfam" id="PF01052"/>
    </source>
</evidence>
<dbReference type="GO" id="GO:0003774">
    <property type="term" value="F:cytoskeletal motor activity"/>
    <property type="evidence" value="ECO:0007669"/>
    <property type="project" value="InterPro"/>
</dbReference>
<evidence type="ECO:0000313" key="3">
    <source>
        <dbReference type="EMBL" id="ACL95722.1"/>
    </source>
</evidence>
<accession>A0A0H3CBL7</accession>
<dbReference type="PhylomeDB" id="A0A0H3CBL7"/>
<dbReference type="GO" id="GO:0050918">
    <property type="term" value="P:positive chemotaxis"/>
    <property type="evidence" value="ECO:0007669"/>
    <property type="project" value="TreeGrafter"/>
</dbReference>
<dbReference type="RefSeq" id="YP_002517630.1">
    <property type="nucleotide sequence ID" value="NC_011916.1"/>
</dbReference>
<dbReference type="RefSeq" id="WP_010920036.1">
    <property type="nucleotide sequence ID" value="NC_011916.1"/>
</dbReference>
<dbReference type="InterPro" id="IPR036429">
    <property type="entry name" value="SpoA-like_sf"/>
</dbReference>